<dbReference type="Proteomes" id="UP000249304">
    <property type="component" value="Unassembled WGS sequence"/>
</dbReference>
<keyword evidence="3" id="KW-1185">Reference proteome</keyword>
<dbReference type="OrthoDB" id="292843at2"/>
<feature type="region of interest" description="Disordered" evidence="1">
    <location>
        <begin position="581"/>
        <end position="625"/>
    </location>
</feature>
<dbReference type="EMBL" id="POUD01000077">
    <property type="protein sequence ID" value="PZG16860.1"/>
    <property type="molecule type" value="Genomic_DNA"/>
</dbReference>
<dbReference type="SUPFAM" id="SSF48371">
    <property type="entry name" value="ARM repeat"/>
    <property type="match status" value="1"/>
</dbReference>
<evidence type="ECO:0000256" key="1">
    <source>
        <dbReference type="SAM" id="MobiDB-lite"/>
    </source>
</evidence>
<dbReference type="InterPro" id="IPR016024">
    <property type="entry name" value="ARM-type_fold"/>
</dbReference>
<sequence length="625" mass="66359">MAEEIFAGLDDIRWARMRHAYGPAADVPGLLRGLADPDPAVRETALDGMYGTVHHQGDVYPCTVAAIPFLLRIAADPGVPGRAEVVRLLAGIGSAEDPTELEGAYRKANQAVGAAYPLWEKLLEDADPRVREAVTEVLPACTRRGRAALTLLTARLPHEPDESVRTAIVRTVGTLARAEGDPGQEPRDWLAGVAAAEPGVRLRLVALTELTSLPGVSDVMGADDALDLLAAVYRTGTPVTEPAAFETATPAGAVRRSCEQAAQCRRAPEAADLVRGLSRSYGDRVAERVRLLTGLLRSPEWECHADALPVADHLVSGWRGDYRELVGVVGERIRDGHPRTRPATVRMLEDLGEVALPAVDALAEALESTPRRAVPHTEADGTDLPWVIEWASGPPTVSPGVRVLARAGDPRALPMVAWALDHEPMPNHATSCAVSLGTRAAPLLPLLIARLRDLPAGDRFDDRRDDVAYALAAIGPAAAEALPVLLAGPHTHAVIRALGKIAATEGEVVDALRVAAGAADRRTAVTAASALWEIAGDAEPALAVAGRYLDDDDRHAWRDAAELLAGVGQATKPQLTRLRRLTRRKDPQRGRGPGAALSRGPGRDRRTLITRPEWPCAPGSAAPAS</sequence>
<dbReference type="AlphaFoldDB" id="A0A2W2ETK3"/>
<dbReference type="RefSeq" id="WP_111180483.1">
    <property type="nucleotide sequence ID" value="NZ_POUD01000077.1"/>
</dbReference>
<dbReference type="GO" id="GO:0016829">
    <property type="term" value="F:lyase activity"/>
    <property type="evidence" value="ECO:0007669"/>
    <property type="project" value="UniProtKB-KW"/>
</dbReference>
<organism evidence="2 3">
    <name type="scientific">Nonomuraea aridisoli</name>
    <dbReference type="NCBI Taxonomy" id="2070368"/>
    <lineage>
        <taxon>Bacteria</taxon>
        <taxon>Bacillati</taxon>
        <taxon>Actinomycetota</taxon>
        <taxon>Actinomycetes</taxon>
        <taxon>Streptosporangiales</taxon>
        <taxon>Streptosporangiaceae</taxon>
        <taxon>Nonomuraea</taxon>
    </lineage>
</organism>
<keyword evidence="2" id="KW-0456">Lyase</keyword>
<evidence type="ECO:0000313" key="2">
    <source>
        <dbReference type="EMBL" id="PZG16860.1"/>
    </source>
</evidence>
<accession>A0A2W2ETK3</accession>
<dbReference type="InterPro" id="IPR011989">
    <property type="entry name" value="ARM-like"/>
</dbReference>
<evidence type="ECO:0000313" key="3">
    <source>
        <dbReference type="Proteomes" id="UP000249304"/>
    </source>
</evidence>
<reference evidence="2 3" key="1">
    <citation type="submission" date="2018-01" db="EMBL/GenBank/DDBJ databases">
        <title>Draft genome sequence of Nonomuraea sp. KC333.</title>
        <authorList>
            <person name="Sahin N."/>
            <person name="Saygin H."/>
            <person name="Ay H."/>
        </authorList>
    </citation>
    <scope>NUCLEOTIDE SEQUENCE [LARGE SCALE GENOMIC DNA]</scope>
    <source>
        <strain evidence="2 3">KC333</strain>
    </source>
</reference>
<protein>
    <submittedName>
        <fullName evidence="2">PBS lyase</fullName>
    </submittedName>
</protein>
<proteinExistence type="predicted"/>
<name>A0A2W2ETK3_9ACTN</name>
<dbReference type="Gene3D" id="1.25.10.10">
    <property type="entry name" value="Leucine-rich Repeat Variant"/>
    <property type="match status" value="1"/>
</dbReference>
<gene>
    <name evidence="2" type="ORF">C1J01_19855</name>
</gene>
<comment type="caution">
    <text evidence="2">The sequence shown here is derived from an EMBL/GenBank/DDBJ whole genome shotgun (WGS) entry which is preliminary data.</text>
</comment>